<keyword evidence="2" id="KW-1185">Reference proteome</keyword>
<evidence type="ECO:0000313" key="1">
    <source>
        <dbReference type="EMBL" id="KAH7855276.1"/>
    </source>
</evidence>
<protein>
    <submittedName>
        <fullName evidence="1">Uncharacterized protein</fullName>
    </submittedName>
</protein>
<sequence length="70" mass="8041">MTLEEIRGSNVSKNDRFPVGMRVLAVDDDQVCLKLLDDLLRKCQYHGPRWGIVDGEFEFEFDASSFKSCL</sequence>
<organism evidence="1 2">
    <name type="scientific">Vaccinium darrowii</name>
    <dbReference type="NCBI Taxonomy" id="229202"/>
    <lineage>
        <taxon>Eukaryota</taxon>
        <taxon>Viridiplantae</taxon>
        <taxon>Streptophyta</taxon>
        <taxon>Embryophyta</taxon>
        <taxon>Tracheophyta</taxon>
        <taxon>Spermatophyta</taxon>
        <taxon>Magnoliopsida</taxon>
        <taxon>eudicotyledons</taxon>
        <taxon>Gunneridae</taxon>
        <taxon>Pentapetalae</taxon>
        <taxon>asterids</taxon>
        <taxon>Ericales</taxon>
        <taxon>Ericaceae</taxon>
        <taxon>Vaccinioideae</taxon>
        <taxon>Vaccinieae</taxon>
        <taxon>Vaccinium</taxon>
    </lineage>
</organism>
<name>A0ACB7YNT4_9ERIC</name>
<proteinExistence type="predicted"/>
<gene>
    <name evidence="1" type="ORF">Vadar_023141</name>
</gene>
<accession>A0ACB7YNT4</accession>
<reference evidence="1 2" key="1">
    <citation type="journal article" date="2021" name="Hortic Res">
        <title>High-quality reference genome and annotation aids understanding of berry development for evergreen blueberry (Vaccinium darrowii).</title>
        <authorList>
            <person name="Yu J."/>
            <person name="Hulse-Kemp A.M."/>
            <person name="Babiker E."/>
            <person name="Staton M."/>
        </authorList>
    </citation>
    <scope>NUCLEOTIDE SEQUENCE [LARGE SCALE GENOMIC DNA]</scope>
    <source>
        <strain evidence="2">cv. NJ 8807/NJ 8810</strain>
        <tissue evidence="1">Young leaf</tissue>
    </source>
</reference>
<dbReference type="EMBL" id="CM037161">
    <property type="protein sequence ID" value="KAH7855276.1"/>
    <property type="molecule type" value="Genomic_DNA"/>
</dbReference>
<comment type="caution">
    <text evidence="1">The sequence shown here is derived from an EMBL/GenBank/DDBJ whole genome shotgun (WGS) entry which is preliminary data.</text>
</comment>
<evidence type="ECO:0000313" key="2">
    <source>
        <dbReference type="Proteomes" id="UP000828048"/>
    </source>
</evidence>
<dbReference type="Proteomes" id="UP000828048">
    <property type="component" value="Chromosome 11"/>
</dbReference>